<reference evidence="6 7" key="1">
    <citation type="submission" date="2015-09" db="EMBL/GenBank/DDBJ databases">
        <title>Sorangium comparison.</title>
        <authorList>
            <person name="Zaburannyi N."/>
            <person name="Bunk B."/>
            <person name="Overmann J."/>
            <person name="Mueller R."/>
        </authorList>
    </citation>
    <scope>NUCLEOTIDE SEQUENCE [LARGE SCALE GENOMIC DNA]</scope>
    <source>
        <strain evidence="6 7">So ce836</strain>
    </source>
</reference>
<dbReference type="SUPFAM" id="SSF46689">
    <property type="entry name" value="Homeodomain-like"/>
    <property type="match status" value="2"/>
</dbReference>
<dbReference type="GO" id="GO:0003700">
    <property type="term" value="F:DNA-binding transcription factor activity"/>
    <property type="evidence" value="ECO:0007669"/>
    <property type="project" value="InterPro"/>
</dbReference>
<evidence type="ECO:0000313" key="6">
    <source>
        <dbReference type="EMBL" id="AUX34162.1"/>
    </source>
</evidence>
<dbReference type="InterPro" id="IPR018062">
    <property type="entry name" value="HTH_AraC-typ_CS"/>
</dbReference>
<dbReference type="InterPro" id="IPR018060">
    <property type="entry name" value="HTH_AraC"/>
</dbReference>
<dbReference type="InterPro" id="IPR050204">
    <property type="entry name" value="AraC_XylS_family_regulators"/>
</dbReference>
<evidence type="ECO:0000256" key="4">
    <source>
        <dbReference type="SAM" id="MobiDB-lite"/>
    </source>
</evidence>
<feature type="region of interest" description="Disordered" evidence="4">
    <location>
        <begin position="308"/>
        <end position="330"/>
    </location>
</feature>
<sequence length="330" mass="35811">MHARSSGGAALSRDALSEVLQDLRLSDGTYGRCELTRPWGIDLPPVAQARFHFVVSGDCWLRAPKRGWILLHAGDVALLPHGTGHAIADRARGRVTPLDEMPLEEIGDRAYAMRAGGAGARTILVCCSVTFAQPAVHPLLQLMPPLLLVRGGGAEDGVLPVLLDAMADEVLKRRVGAATVMTRLADVVITRVVRAWVESRKEDADGWLAAIRDPQIGRALAAIHQRPGDPWSVESLADVAKMSRSIFSERFAALVGVPPARYLARFRMHVASGWLRDDRVTVAEAAVRLGYDSEAAFSRAFKRFSGVPPSALRRQGRDDGSRASRARAPR</sequence>
<organism evidence="6 7">
    <name type="scientific">Sorangium cellulosum</name>
    <name type="common">Polyangium cellulosum</name>
    <dbReference type="NCBI Taxonomy" id="56"/>
    <lineage>
        <taxon>Bacteria</taxon>
        <taxon>Pseudomonadati</taxon>
        <taxon>Myxococcota</taxon>
        <taxon>Polyangia</taxon>
        <taxon>Polyangiales</taxon>
        <taxon>Polyangiaceae</taxon>
        <taxon>Sorangium</taxon>
    </lineage>
</organism>
<evidence type="ECO:0000256" key="1">
    <source>
        <dbReference type="ARBA" id="ARBA00023015"/>
    </source>
</evidence>
<dbReference type="GO" id="GO:0043565">
    <property type="term" value="F:sequence-specific DNA binding"/>
    <property type="evidence" value="ECO:0007669"/>
    <property type="project" value="InterPro"/>
</dbReference>
<protein>
    <submittedName>
        <fullName evidence="6">AraC family transcriptional regulator</fullName>
    </submittedName>
</protein>
<dbReference type="Proteomes" id="UP000295497">
    <property type="component" value="Chromosome"/>
</dbReference>
<dbReference type="AlphaFoldDB" id="A0A4V0NGS2"/>
<evidence type="ECO:0000256" key="3">
    <source>
        <dbReference type="ARBA" id="ARBA00023163"/>
    </source>
</evidence>
<feature type="domain" description="HTH araC/xylS-type" evidence="5">
    <location>
        <begin position="217"/>
        <end position="315"/>
    </location>
</feature>
<dbReference type="PANTHER" id="PTHR46796">
    <property type="entry name" value="HTH-TYPE TRANSCRIPTIONAL ACTIVATOR RHAS-RELATED"/>
    <property type="match status" value="1"/>
</dbReference>
<keyword evidence="2" id="KW-0238">DNA-binding</keyword>
<evidence type="ECO:0000256" key="2">
    <source>
        <dbReference type="ARBA" id="ARBA00023125"/>
    </source>
</evidence>
<accession>A0A4V0NGS2</accession>
<dbReference type="Gene3D" id="1.10.10.60">
    <property type="entry name" value="Homeodomain-like"/>
    <property type="match status" value="1"/>
</dbReference>
<proteinExistence type="predicted"/>
<gene>
    <name evidence="6" type="primary">araC</name>
    <name evidence="6" type="ORF">SOCE836_063310</name>
</gene>
<keyword evidence="3" id="KW-0804">Transcription</keyword>
<dbReference type="PROSITE" id="PS50077">
    <property type="entry name" value="HEAT_REPEAT"/>
    <property type="match status" value="1"/>
</dbReference>
<dbReference type="PRINTS" id="PR00032">
    <property type="entry name" value="HTHARAC"/>
</dbReference>
<dbReference type="PANTHER" id="PTHR46796:SF7">
    <property type="entry name" value="ARAC FAMILY TRANSCRIPTIONAL REGULATOR"/>
    <property type="match status" value="1"/>
</dbReference>
<dbReference type="Pfam" id="PF12852">
    <property type="entry name" value="Cupin_6"/>
    <property type="match status" value="1"/>
</dbReference>
<dbReference type="InterPro" id="IPR020449">
    <property type="entry name" value="Tscrpt_reg_AraC-type_HTH"/>
</dbReference>
<dbReference type="InterPro" id="IPR009057">
    <property type="entry name" value="Homeodomain-like_sf"/>
</dbReference>
<dbReference type="PROSITE" id="PS01124">
    <property type="entry name" value="HTH_ARAC_FAMILY_2"/>
    <property type="match status" value="1"/>
</dbReference>
<keyword evidence="1" id="KW-0805">Transcription regulation</keyword>
<dbReference type="Pfam" id="PF12833">
    <property type="entry name" value="HTH_18"/>
    <property type="match status" value="1"/>
</dbReference>
<name>A0A4V0NGS2_SORCE</name>
<dbReference type="EMBL" id="CP012672">
    <property type="protein sequence ID" value="AUX34162.1"/>
    <property type="molecule type" value="Genomic_DNA"/>
</dbReference>
<evidence type="ECO:0000313" key="7">
    <source>
        <dbReference type="Proteomes" id="UP000295497"/>
    </source>
</evidence>
<dbReference type="InterPro" id="IPR021133">
    <property type="entry name" value="HEAT_type_2"/>
</dbReference>
<dbReference type="PROSITE" id="PS00041">
    <property type="entry name" value="HTH_ARAC_FAMILY_1"/>
    <property type="match status" value="1"/>
</dbReference>
<dbReference type="InterPro" id="IPR032783">
    <property type="entry name" value="AraC_lig"/>
</dbReference>
<dbReference type="SMART" id="SM00342">
    <property type="entry name" value="HTH_ARAC"/>
    <property type="match status" value="1"/>
</dbReference>
<evidence type="ECO:0000259" key="5">
    <source>
        <dbReference type="PROSITE" id="PS01124"/>
    </source>
</evidence>